<dbReference type="Proteomes" id="UP000460435">
    <property type="component" value="Unassembled WGS sequence"/>
</dbReference>
<dbReference type="EMBL" id="WLZY01000004">
    <property type="protein sequence ID" value="NDL58305.1"/>
    <property type="molecule type" value="Genomic_DNA"/>
</dbReference>
<keyword evidence="2" id="KW-1185">Reference proteome</keyword>
<gene>
    <name evidence="1" type="ORF">F7O44_14620</name>
</gene>
<evidence type="ECO:0000313" key="2">
    <source>
        <dbReference type="Proteomes" id="UP000460435"/>
    </source>
</evidence>
<name>A0A7K3M4Y1_9ACTN</name>
<dbReference type="RefSeq" id="WP_162450967.1">
    <property type="nucleotide sequence ID" value="NZ_WLZY01000004.1"/>
</dbReference>
<accession>A0A7K3M4Y1</accession>
<dbReference type="AlphaFoldDB" id="A0A7K3M4Y1"/>
<protein>
    <submittedName>
        <fullName evidence="1">Uncharacterized protein</fullName>
    </submittedName>
</protein>
<reference evidence="1 2" key="1">
    <citation type="submission" date="2019-11" db="EMBL/GenBank/DDBJ databases">
        <authorList>
            <person name="Li X.-J."/>
            <person name="Feng X.-M."/>
        </authorList>
    </citation>
    <scope>NUCLEOTIDE SEQUENCE [LARGE SCALE GENOMIC DNA]</scope>
    <source>
        <strain evidence="1 2">XMNu-373</strain>
    </source>
</reference>
<evidence type="ECO:0000313" key="1">
    <source>
        <dbReference type="EMBL" id="NDL58305.1"/>
    </source>
</evidence>
<organism evidence="1 2">
    <name type="scientific">Phytoactinopolyspora mesophila</name>
    <dbReference type="NCBI Taxonomy" id="2650750"/>
    <lineage>
        <taxon>Bacteria</taxon>
        <taxon>Bacillati</taxon>
        <taxon>Actinomycetota</taxon>
        <taxon>Actinomycetes</taxon>
        <taxon>Jiangellales</taxon>
        <taxon>Jiangellaceae</taxon>
        <taxon>Phytoactinopolyspora</taxon>
    </lineage>
</organism>
<comment type="caution">
    <text evidence="1">The sequence shown here is derived from an EMBL/GenBank/DDBJ whole genome shotgun (WGS) entry which is preliminary data.</text>
</comment>
<proteinExistence type="predicted"/>
<sequence>MATLLTTLLIVVAATYVGYTMLVGEGTERDDNAPVSMTTWVDEAGDVCFAVAEEYPLLTQGSESRLDSDNLETVSAGVQTLNTRIQDLPPLTEDMAQDEVDAIVALGPPARDAWLSLEDDDDVSEDDLSDASTLTSAYVGGLVELGADCGVLD</sequence>